<reference evidence="2 3" key="1">
    <citation type="submission" date="2018-10" db="EMBL/GenBank/DDBJ databases">
        <title>Fifty Aureobasidium pullulans genomes reveal a recombining polyextremotolerant generalist.</title>
        <authorList>
            <person name="Gostincar C."/>
            <person name="Turk M."/>
            <person name="Zajc J."/>
            <person name="Gunde-Cimerman N."/>
        </authorList>
    </citation>
    <scope>NUCLEOTIDE SEQUENCE [LARGE SCALE GENOMIC DNA]</scope>
    <source>
        <strain evidence="2 3">EXF-3844</strain>
    </source>
</reference>
<dbReference type="EMBL" id="QZBN01000112">
    <property type="protein sequence ID" value="THZ50988.1"/>
    <property type="molecule type" value="Genomic_DNA"/>
</dbReference>
<dbReference type="Proteomes" id="UP000310121">
    <property type="component" value="Unassembled WGS sequence"/>
</dbReference>
<evidence type="ECO:0000313" key="3">
    <source>
        <dbReference type="Proteomes" id="UP000310121"/>
    </source>
</evidence>
<feature type="region of interest" description="Disordered" evidence="1">
    <location>
        <begin position="147"/>
        <end position="175"/>
    </location>
</feature>
<comment type="caution">
    <text evidence="2">The sequence shown here is derived from an EMBL/GenBank/DDBJ whole genome shotgun (WGS) entry which is preliminary data.</text>
</comment>
<dbReference type="AlphaFoldDB" id="A0A4S8TM06"/>
<organism evidence="2 3">
    <name type="scientific">Aureobasidium pullulans</name>
    <name type="common">Black yeast</name>
    <name type="synonym">Pullularia pullulans</name>
    <dbReference type="NCBI Taxonomy" id="5580"/>
    <lineage>
        <taxon>Eukaryota</taxon>
        <taxon>Fungi</taxon>
        <taxon>Dikarya</taxon>
        <taxon>Ascomycota</taxon>
        <taxon>Pezizomycotina</taxon>
        <taxon>Dothideomycetes</taxon>
        <taxon>Dothideomycetidae</taxon>
        <taxon>Dothideales</taxon>
        <taxon>Saccotheciaceae</taxon>
        <taxon>Aureobasidium</taxon>
    </lineage>
</organism>
<feature type="region of interest" description="Disordered" evidence="1">
    <location>
        <begin position="298"/>
        <end position="322"/>
    </location>
</feature>
<evidence type="ECO:0000256" key="1">
    <source>
        <dbReference type="SAM" id="MobiDB-lite"/>
    </source>
</evidence>
<proteinExistence type="predicted"/>
<name>A0A4S8TM06_AURPU</name>
<protein>
    <submittedName>
        <fullName evidence="2">Uncharacterized protein</fullName>
    </submittedName>
</protein>
<gene>
    <name evidence="2" type="ORF">D6C90_02108</name>
</gene>
<sequence length="417" mass="46218">MPFGLRKIPTASQWKKRRARAKFSYNKTITLTGKLANLHEDSGGTRNSGWVPQTEMSKAAPNLFNKNNTLKAETCVHDLFNLKHKNRKGFRAHSPLSWIVYRQRCHSMAGCEVGAEGNLNALLAENNRDNHAAYQQLHDDYANFVKSKHKSAGKERSKSTVRASNPATESPHPDTELIKTAAGRSEKCKLTVNDEEVARQRQAPIARLNGAFAKMPDLKLLMANQKTKHWTSLRVLLASQLLLRTRSCKTRLLVSDESLTGSKRWWSITTAKLSIMPRRLAAPIVRDVRIRALEDASSGPVSLDGLSGHNEKHGEDSPTTSNGHMLTYDNLNASQSLTGDLGGVKPWLTATSNDTVQDQGSLAGNPEPTMPIQNATFEPESFRKTFAYLGWHERSRAYNSSVDNLMIGIALTRPSGP</sequence>
<evidence type="ECO:0000313" key="2">
    <source>
        <dbReference type="EMBL" id="THZ50988.1"/>
    </source>
</evidence>
<accession>A0A4S8TM06</accession>